<dbReference type="FunFam" id="1.20.1640.10:FF:000024">
    <property type="entry name" value="Multifunctional fusion protein"/>
    <property type="match status" value="1"/>
</dbReference>
<dbReference type="GO" id="GO:0015450">
    <property type="term" value="F:protein-transporting ATPase activity"/>
    <property type="evidence" value="ECO:0007669"/>
    <property type="project" value="InterPro"/>
</dbReference>
<dbReference type="EMBL" id="VLXZ01000009">
    <property type="protein sequence ID" value="TSB45691.1"/>
    <property type="molecule type" value="Genomic_DNA"/>
</dbReference>
<dbReference type="Gene3D" id="1.20.1640.10">
    <property type="entry name" value="Multidrug efflux transporter AcrB transmembrane domain"/>
    <property type="match status" value="1"/>
</dbReference>
<comment type="subcellular location">
    <subcellularLocation>
        <location evidence="1 12">Cell membrane</location>
        <topology evidence="1 12">Multi-pass membrane protein</topology>
    </subcellularLocation>
</comment>
<dbReference type="Proteomes" id="UP000318521">
    <property type="component" value="Unassembled WGS sequence"/>
</dbReference>
<evidence type="ECO:0000256" key="7">
    <source>
        <dbReference type="ARBA" id="ARBA00023010"/>
    </source>
</evidence>
<evidence type="ECO:0000256" key="5">
    <source>
        <dbReference type="ARBA" id="ARBA00022927"/>
    </source>
</evidence>
<feature type="transmembrane region" description="Helical" evidence="12">
    <location>
        <begin position="265"/>
        <end position="291"/>
    </location>
</feature>
<dbReference type="GO" id="GO:0065002">
    <property type="term" value="P:intracellular protein transmembrane transport"/>
    <property type="evidence" value="ECO:0007669"/>
    <property type="project" value="UniProtKB-UniRule"/>
</dbReference>
<sequence length="313" mass="34720">MSFNDKKWKLDFITHRNKFFAVSIIIVLAGILSLFTLGLNLGVDFESGSNITIETNESLTNEQIHEDFEAINSQFNPTITLAGENNEIATARFIDVLSNDEVADVRLYFQEHYDAEPTVSTVSPQVGQELAQNAIYAVLIASFGIVLYLAIRYEFLYGAAAIVALLYDAFFIIAVFSFLQVEVNVPFIAAVLTIVGYSINDTIVTFDRIRENVKKAEVINGFDDLAEIVNRSLIQTLSRSINTVLTVVFAALALLIFGGDAIFSFSLALVIGLVAGTYSSMFIAAQLWLVWKARYIQKQKLKPSDPTEDEPTI</sequence>
<proteinExistence type="inferred from homology"/>
<gene>
    <name evidence="12 14" type="primary">secF</name>
    <name evidence="14" type="ORF">FN960_14475</name>
</gene>
<comment type="similarity">
    <text evidence="11">In the N-terminal section; belongs to the SecD/SecF family. SecD subfamily.</text>
</comment>
<comment type="similarity">
    <text evidence="12">Belongs to the SecD/SecF family. SecF subfamily.</text>
</comment>
<evidence type="ECO:0000313" key="14">
    <source>
        <dbReference type="EMBL" id="TSB45691.1"/>
    </source>
</evidence>
<evidence type="ECO:0000256" key="8">
    <source>
        <dbReference type="ARBA" id="ARBA00023136"/>
    </source>
</evidence>
<dbReference type="InterPro" id="IPR055344">
    <property type="entry name" value="SecD_SecF_C_bact"/>
</dbReference>
<feature type="transmembrane region" description="Helical" evidence="12">
    <location>
        <begin position="158"/>
        <end position="179"/>
    </location>
</feature>
<comment type="function">
    <text evidence="9 12">Part of the Sec protein translocase complex. Interacts with the SecYEG preprotein conducting channel. SecDF uses the proton motive force (PMF) to complete protein translocation after the ATP-dependent function of SecA.</text>
</comment>
<evidence type="ECO:0000256" key="1">
    <source>
        <dbReference type="ARBA" id="ARBA00004651"/>
    </source>
</evidence>
<dbReference type="AlphaFoldDB" id="A0A553ZW50"/>
<dbReference type="HAMAP" id="MF_01464_B">
    <property type="entry name" value="SecF_B"/>
    <property type="match status" value="1"/>
</dbReference>
<dbReference type="RefSeq" id="WP_143849455.1">
    <property type="nucleotide sequence ID" value="NZ_VLXZ01000009.1"/>
</dbReference>
<keyword evidence="6 12" id="KW-1133">Transmembrane helix</keyword>
<dbReference type="GO" id="GO:0005886">
    <property type="term" value="C:plasma membrane"/>
    <property type="evidence" value="ECO:0007669"/>
    <property type="project" value="UniProtKB-SubCell"/>
</dbReference>
<dbReference type="InterPro" id="IPR022646">
    <property type="entry name" value="SecD/SecF_CS"/>
</dbReference>
<feature type="transmembrane region" description="Helical" evidence="12">
    <location>
        <begin position="134"/>
        <end position="151"/>
    </location>
</feature>
<evidence type="ECO:0000256" key="3">
    <source>
        <dbReference type="ARBA" id="ARBA00022475"/>
    </source>
</evidence>
<dbReference type="PRINTS" id="PR01755">
    <property type="entry name" value="SECFTRNLCASE"/>
</dbReference>
<evidence type="ECO:0000313" key="15">
    <source>
        <dbReference type="Proteomes" id="UP000318521"/>
    </source>
</evidence>
<dbReference type="GO" id="GO:0006605">
    <property type="term" value="P:protein targeting"/>
    <property type="evidence" value="ECO:0007669"/>
    <property type="project" value="UniProtKB-UniRule"/>
</dbReference>
<evidence type="ECO:0000256" key="6">
    <source>
        <dbReference type="ARBA" id="ARBA00022989"/>
    </source>
</evidence>
<keyword evidence="8 12" id="KW-0472">Membrane</keyword>
<dbReference type="GO" id="GO:0043952">
    <property type="term" value="P:protein transport by the Sec complex"/>
    <property type="evidence" value="ECO:0007669"/>
    <property type="project" value="UniProtKB-UniRule"/>
</dbReference>
<dbReference type="NCBIfam" id="TIGR00966">
    <property type="entry name" value="transloc_SecF"/>
    <property type="match status" value="1"/>
</dbReference>
<dbReference type="OrthoDB" id="9805019at2"/>
<feature type="transmembrane region" description="Helical" evidence="12">
    <location>
        <begin position="241"/>
        <end position="259"/>
    </location>
</feature>
<evidence type="ECO:0000259" key="13">
    <source>
        <dbReference type="Pfam" id="PF02355"/>
    </source>
</evidence>
<protein>
    <recommendedName>
        <fullName evidence="12">Protein-export membrane protein SecF</fullName>
    </recommendedName>
</protein>
<evidence type="ECO:0000256" key="4">
    <source>
        <dbReference type="ARBA" id="ARBA00022692"/>
    </source>
</evidence>
<dbReference type="InterPro" id="IPR005665">
    <property type="entry name" value="SecF_bac"/>
</dbReference>
<evidence type="ECO:0000256" key="11">
    <source>
        <dbReference type="ARBA" id="ARBA00061053"/>
    </source>
</evidence>
<keyword evidence="7 12" id="KW-0811">Translocation</keyword>
<organism evidence="14 15">
    <name type="scientific">Alkalicoccobacillus porphyridii</name>
    <dbReference type="NCBI Taxonomy" id="2597270"/>
    <lineage>
        <taxon>Bacteria</taxon>
        <taxon>Bacillati</taxon>
        <taxon>Bacillota</taxon>
        <taxon>Bacilli</taxon>
        <taxon>Bacillales</taxon>
        <taxon>Bacillaceae</taxon>
        <taxon>Alkalicoccobacillus</taxon>
    </lineage>
</organism>
<reference evidence="14 15" key="1">
    <citation type="submission" date="2019-07" db="EMBL/GenBank/DDBJ databases">
        <authorList>
            <person name="Park Y.J."/>
            <person name="Jeong S.E."/>
            <person name="Jung H.S."/>
        </authorList>
    </citation>
    <scope>NUCLEOTIDE SEQUENCE [LARGE SCALE GENOMIC DNA]</scope>
    <source>
        <strain evidence="15">P16(2019)</strain>
    </source>
</reference>
<keyword evidence="2 12" id="KW-0813">Transport</keyword>
<keyword evidence="4 12" id="KW-0812">Transmembrane</keyword>
<feature type="transmembrane region" description="Helical" evidence="12">
    <location>
        <begin position="20"/>
        <end position="39"/>
    </location>
</feature>
<feature type="transmembrane region" description="Helical" evidence="12">
    <location>
        <begin position="185"/>
        <end position="206"/>
    </location>
</feature>
<comment type="caution">
    <text evidence="14">The sequence shown here is derived from an EMBL/GenBank/DDBJ whole genome shotgun (WGS) entry which is preliminary data.</text>
</comment>
<dbReference type="SUPFAM" id="SSF82866">
    <property type="entry name" value="Multidrug efflux transporter AcrB transmembrane domain"/>
    <property type="match status" value="1"/>
</dbReference>
<dbReference type="PANTHER" id="PTHR30081">
    <property type="entry name" value="PROTEIN-EXPORT MEMBRANE PROTEIN SEC"/>
    <property type="match status" value="1"/>
</dbReference>
<accession>A0A553ZW50</accession>
<dbReference type="Pfam" id="PF07549">
    <property type="entry name" value="Sec_GG"/>
    <property type="match status" value="1"/>
</dbReference>
<comment type="similarity">
    <text evidence="10">In the C-terminal section; belongs to the SecD/SecF family. SecF subfamily.</text>
</comment>
<evidence type="ECO:0000256" key="12">
    <source>
        <dbReference type="HAMAP-Rule" id="MF_01464"/>
    </source>
</evidence>
<dbReference type="InterPro" id="IPR022813">
    <property type="entry name" value="SecD/SecF_arch_bac"/>
</dbReference>
<comment type="subunit">
    <text evidence="12">Forms a complex with SecD. Part of the essential Sec protein translocation apparatus which comprises SecA, SecYEG and auxiliary proteins SecDF. Other proteins may also be involved.</text>
</comment>
<dbReference type="InterPro" id="IPR048634">
    <property type="entry name" value="SecD_SecF_C"/>
</dbReference>
<dbReference type="PANTHER" id="PTHR30081:SF8">
    <property type="entry name" value="PROTEIN TRANSLOCASE SUBUNIT SECF"/>
    <property type="match status" value="1"/>
</dbReference>
<name>A0A553ZW50_9BACI</name>
<dbReference type="NCBIfam" id="TIGR00916">
    <property type="entry name" value="2A0604s01"/>
    <property type="match status" value="1"/>
</dbReference>
<evidence type="ECO:0000256" key="9">
    <source>
        <dbReference type="ARBA" id="ARBA00059018"/>
    </source>
</evidence>
<dbReference type="Pfam" id="PF02355">
    <property type="entry name" value="SecD_SecF_C"/>
    <property type="match status" value="1"/>
</dbReference>
<evidence type="ECO:0000256" key="2">
    <source>
        <dbReference type="ARBA" id="ARBA00022448"/>
    </source>
</evidence>
<evidence type="ECO:0000256" key="10">
    <source>
        <dbReference type="ARBA" id="ARBA00060856"/>
    </source>
</evidence>
<keyword evidence="3 12" id="KW-1003">Cell membrane</keyword>
<dbReference type="InterPro" id="IPR022645">
    <property type="entry name" value="SecD/SecF_bac"/>
</dbReference>
<keyword evidence="5 12" id="KW-0653">Protein transport</keyword>
<feature type="domain" description="Protein export membrane protein SecD/SecF C-terminal" evidence="13">
    <location>
        <begin position="117"/>
        <end position="293"/>
    </location>
</feature>
<keyword evidence="15" id="KW-1185">Reference proteome</keyword>